<dbReference type="EMBL" id="GBXM01068688">
    <property type="protein sequence ID" value="JAH39889.1"/>
    <property type="molecule type" value="Transcribed_RNA"/>
</dbReference>
<organism evidence="1">
    <name type="scientific">Anguilla anguilla</name>
    <name type="common">European freshwater eel</name>
    <name type="synonym">Muraena anguilla</name>
    <dbReference type="NCBI Taxonomy" id="7936"/>
    <lineage>
        <taxon>Eukaryota</taxon>
        <taxon>Metazoa</taxon>
        <taxon>Chordata</taxon>
        <taxon>Craniata</taxon>
        <taxon>Vertebrata</taxon>
        <taxon>Euteleostomi</taxon>
        <taxon>Actinopterygii</taxon>
        <taxon>Neopterygii</taxon>
        <taxon>Teleostei</taxon>
        <taxon>Anguilliformes</taxon>
        <taxon>Anguillidae</taxon>
        <taxon>Anguilla</taxon>
    </lineage>
</organism>
<sequence>MVCGIYWFSLLLST</sequence>
<name>A0A0E9SEU8_ANGAN</name>
<reference evidence="1" key="2">
    <citation type="journal article" date="2015" name="Fish Shellfish Immunol.">
        <title>Early steps in the European eel (Anguilla anguilla)-Vibrio vulnificus interaction in the gills: Role of the RtxA13 toxin.</title>
        <authorList>
            <person name="Callol A."/>
            <person name="Pajuelo D."/>
            <person name="Ebbesson L."/>
            <person name="Teles M."/>
            <person name="MacKenzie S."/>
            <person name="Amaro C."/>
        </authorList>
    </citation>
    <scope>NUCLEOTIDE SEQUENCE</scope>
</reference>
<evidence type="ECO:0000313" key="1">
    <source>
        <dbReference type="EMBL" id="JAH39889.1"/>
    </source>
</evidence>
<accession>A0A0E9SEU8</accession>
<proteinExistence type="predicted"/>
<reference evidence="1" key="1">
    <citation type="submission" date="2014-11" db="EMBL/GenBank/DDBJ databases">
        <authorList>
            <person name="Amaro Gonzalez C."/>
        </authorList>
    </citation>
    <scope>NUCLEOTIDE SEQUENCE</scope>
</reference>
<protein>
    <submittedName>
        <fullName evidence="1">Uncharacterized protein</fullName>
    </submittedName>
</protein>